<keyword evidence="8" id="KW-1185">Reference proteome</keyword>
<dbReference type="Pfam" id="PF13041">
    <property type="entry name" value="PPR_2"/>
    <property type="match status" value="2"/>
</dbReference>
<comment type="function">
    <text evidence="3">Regulates mitochondrial small subunit maturation by controlling 15S rRNA 5'-end processing. Localizes to the 5' precursor of the 15S rRNA in a position that is subsequently occupied by mS47 in the mature yeast mtSSU. Uses structure and sequence-specific RNA recognition, binding to a single-stranded region of the precursor and specifically recognizing bases -6 to -1. The exchange of Ccm1 for mS47 is coupled to the irreversible removal of precursor rRNA that is accompanied by conformational changes of the mitoribosomal proteins uS5m and mS26. These conformational changes signal completion of 5'-end rRNA processing through protection of the mature 5'-end of the 15S rRNA and stabilization of mS47. The removal of the 5' precursor together with the dissociation of Ccm1 may be catalyzed by the 5'-3' exoribonuclease Pet127. Involved in the specific removal of group I introns in mitochondrial encoded transcripts.</text>
</comment>
<dbReference type="PROSITE" id="PS51375">
    <property type="entry name" value="PPR"/>
    <property type="match status" value="3"/>
</dbReference>
<feature type="repeat" description="PPR" evidence="5">
    <location>
        <begin position="275"/>
        <end position="309"/>
    </location>
</feature>
<dbReference type="InterPro" id="IPR002885">
    <property type="entry name" value="PPR_rpt"/>
</dbReference>
<organism evidence="7 8">
    <name type="scientific">Chaetomidium leptoderma</name>
    <dbReference type="NCBI Taxonomy" id="669021"/>
    <lineage>
        <taxon>Eukaryota</taxon>
        <taxon>Fungi</taxon>
        <taxon>Dikarya</taxon>
        <taxon>Ascomycota</taxon>
        <taxon>Pezizomycotina</taxon>
        <taxon>Sordariomycetes</taxon>
        <taxon>Sordariomycetidae</taxon>
        <taxon>Sordariales</taxon>
        <taxon>Chaetomiaceae</taxon>
        <taxon>Chaetomidium</taxon>
    </lineage>
</organism>
<accession>A0AAN6VR42</accession>
<feature type="compositionally biased region" description="Polar residues" evidence="6">
    <location>
        <begin position="570"/>
        <end position="580"/>
    </location>
</feature>
<reference evidence="7" key="1">
    <citation type="journal article" date="2023" name="Mol. Phylogenet. Evol.">
        <title>Genome-scale phylogeny and comparative genomics of the fungal order Sordariales.</title>
        <authorList>
            <person name="Hensen N."/>
            <person name="Bonometti L."/>
            <person name="Westerberg I."/>
            <person name="Brannstrom I.O."/>
            <person name="Guillou S."/>
            <person name="Cros-Aarteil S."/>
            <person name="Calhoun S."/>
            <person name="Haridas S."/>
            <person name="Kuo A."/>
            <person name="Mondo S."/>
            <person name="Pangilinan J."/>
            <person name="Riley R."/>
            <person name="LaButti K."/>
            <person name="Andreopoulos B."/>
            <person name="Lipzen A."/>
            <person name="Chen C."/>
            <person name="Yan M."/>
            <person name="Daum C."/>
            <person name="Ng V."/>
            <person name="Clum A."/>
            <person name="Steindorff A."/>
            <person name="Ohm R.A."/>
            <person name="Martin F."/>
            <person name="Silar P."/>
            <person name="Natvig D.O."/>
            <person name="Lalanne C."/>
            <person name="Gautier V."/>
            <person name="Ament-Velasquez S.L."/>
            <person name="Kruys A."/>
            <person name="Hutchinson M.I."/>
            <person name="Powell A.J."/>
            <person name="Barry K."/>
            <person name="Miller A.N."/>
            <person name="Grigoriev I.V."/>
            <person name="Debuchy R."/>
            <person name="Gladieux P."/>
            <person name="Hiltunen Thoren M."/>
            <person name="Johannesson H."/>
        </authorList>
    </citation>
    <scope>NUCLEOTIDE SEQUENCE</scope>
    <source>
        <strain evidence="7">CBS 538.74</strain>
    </source>
</reference>
<sequence>MPGFIHIYNKTGQSVQEQVAIYRSWDHELNDLWHRMEGVRADGPSRARTQGLDVLRELISFKSFEDMESYWFGKARSERALEWPSAIMSAMNFYPEKTTLVLEATFEPNVTPNWAVADVFCFLVRWSSTLPADGQSEQRARLSGLLLHLLNNSRPRHYQLQQWVLGSILSVCEPSAAAEIYEALRRYHHPLHFNTKLKIAGLLVKDGQYKRVVLKILKEILQDGRVDANDPRCAALATELLKLPEGWEQGRAAPVEIRLLAETFESIVDLGLSPNVITYTALMRALCLTDQLDAAWKVYEVMRNQGTAPDAHVFSVLLNGAKLAGRLDSAIRVLEDAPADALREPYIWTDLIHTVHLAAKKEAKFKRLTPPYAIPAFHSMLQVYAKFFKLGPLQSLIPLDLAHRLVEGDWDNNTEHWDYWDFKAKLALPIDRLPASPPDKLVEPSIETLGFMLLGYINNFSTAQPALSFYSHFRNLLRNRDPIAIGLVSRNTLPYDVVLNSITQSPGMLRVAVDIVKVMLKDAQDSAAALGNPSEPTPIPTTTPADPEHAFGLENTADLGSMVGRESTQHEAASTPTNPHSPKRFTNPAFYHPRPSVYTWTILLRAFMQERHVRNAAHILSIMAGHGVRPDLVTYNTLVFAYGRAQAHSGVRGTLEQLEAAGYYPDRYTVRGVASLHDNEDVLAKLEERAEDRDAARLREVRRASAAFSAGK</sequence>
<feature type="repeat" description="PPR" evidence="5">
    <location>
        <begin position="631"/>
        <end position="665"/>
    </location>
</feature>
<keyword evidence="2" id="KW-0677">Repeat</keyword>
<comment type="subunit">
    <text evidence="4">Binds to mitochondrial small subunit 15S rRNA.</text>
</comment>
<comment type="similarity">
    <text evidence="1">Belongs to the CCM1 family.</text>
</comment>
<dbReference type="InterPro" id="IPR011990">
    <property type="entry name" value="TPR-like_helical_dom_sf"/>
</dbReference>
<protein>
    <recommendedName>
        <fullName evidence="9">Pentatricopeptide repeat-containing protein</fullName>
    </recommendedName>
</protein>
<evidence type="ECO:0000256" key="5">
    <source>
        <dbReference type="PROSITE-ProRule" id="PRU00708"/>
    </source>
</evidence>
<dbReference type="NCBIfam" id="TIGR00756">
    <property type="entry name" value="PPR"/>
    <property type="match status" value="1"/>
</dbReference>
<dbReference type="EMBL" id="MU856871">
    <property type="protein sequence ID" value="KAK4156258.1"/>
    <property type="molecule type" value="Genomic_DNA"/>
</dbReference>
<evidence type="ECO:0000256" key="3">
    <source>
        <dbReference type="ARBA" id="ARBA00044493"/>
    </source>
</evidence>
<feature type="repeat" description="PPR" evidence="5">
    <location>
        <begin position="596"/>
        <end position="630"/>
    </location>
</feature>
<dbReference type="PANTHER" id="PTHR47447">
    <property type="entry name" value="OS03G0856100 PROTEIN"/>
    <property type="match status" value="1"/>
</dbReference>
<evidence type="ECO:0000313" key="8">
    <source>
        <dbReference type="Proteomes" id="UP001302745"/>
    </source>
</evidence>
<dbReference type="PANTHER" id="PTHR47447:SF17">
    <property type="entry name" value="OS12G0638900 PROTEIN"/>
    <property type="match status" value="1"/>
</dbReference>
<name>A0AAN6VR42_9PEZI</name>
<evidence type="ECO:0000256" key="1">
    <source>
        <dbReference type="ARBA" id="ARBA00006192"/>
    </source>
</evidence>
<reference evidence="7" key="2">
    <citation type="submission" date="2023-05" db="EMBL/GenBank/DDBJ databases">
        <authorList>
            <consortium name="Lawrence Berkeley National Laboratory"/>
            <person name="Steindorff A."/>
            <person name="Hensen N."/>
            <person name="Bonometti L."/>
            <person name="Westerberg I."/>
            <person name="Brannstrom I.O."/>
            <person name="Guillou S."/>
            <person name="Cros-Aarteil S."/>
            <person name="Calhoun S."/>
            <person name="Haridas S."/>
            <person name="Kuo A."/>
            <person name="Mondo S."/>
            <person name="Pangilinan J."/>
            <person name="Riley R."/>
            <person name="Labutti K."/>
            <person name="Andreopoulos B."/>
            <person name="Lipzen A."/>
            <person name="Chen C."/>
            <person name="Yanf M."/>
            <person name="Daum C."/>
            <person name="Ng V."/>
            <person name="Clum A."/>
            <person name="Ohm R."/>
            <person name="Martin F."/>
            <person name="Silar P."/>
            <person name="Natvig D."/>
            <person name="Lalanne C."/>
            <person name="Gautier V."/>
            <person name="Ament-Velasquez S.L."/>
            <person name="Kruys A."/>
            <person name="Hutchinson M.I."/>
            <person name="Powell A.J."/>
            <person name="Barry K."/>
            <person name="Miller A.N."/>
            <person name="Grigoriev I.V."/>
            <person name="Debuchy R."/>
            <person name="Gladieux P."/>
            <person name="Thoren M.H."/>
            <person name="Johannesson H."/>
        </authorList>
    </citation>
    <scope>NUCLEOTIDE SEQUENCE</scope>
    <source>
        <strain evidence="7">CBS 538.74</strain>
    </source>
</reference>
<feature type="region of interest" description="Disordered" evidence="6">
    <location>
        <begin position="527"/>
        <end position="552"/>
    </location>
</feature>
<dbReference type="Proteomes" id="UP001302745">
    <property type="component" value="Unassembled WGS sequence"/>
</dbReference>
<dbReference type="AlphaFoldDB" id="A0AAN6VR42"/>
<evidence type="ECO:0008006" key="9">
    <source>
        <dbReference type="Google" id="ProtNLM"/>
    </source>
</evidence>
<comment type="caution">
    <text evidence="7">The sequence shown here is derived from an EMBL/GenBank/DDBJ whole genome shotgun (WGS) entry which is preliminary data.</text>
</comment>
<evidence type="ECO:0000313" key="7">
    <source>
        <dbReference type="EMBL" id="KAK4156258.1"/>
    </source>
</evidence>
<feature type="non-terminal residue" evidence="7">
    <location>
        <position position="712"/>
    </location>
</feature>
<proteinExistence type="inferred from homology"/>
<gene>
    <name evidence="7" type="ORF">C8A00DRAFT_12758</name>
</gene>
<evidence type="ECO:0000256" key="2">
    <source>
        <dbReference type="ARBA" id="ARBA00022737"/>
    </source>
</evidence>
<dbReference type="Gene3D" id="1.25.40.10">
    <property type="entry name" value="Tetratricopeptide repeat domain"/>
    <property type="match status" value="2"/>
</dbReference>
<evidence type="ECO:0000256" key="4">
    <source>
        <dbReference type="ARBA" id="ARBA00044511"/>
    </source>
</evidence>
<evidence type="ECO:0000256" key="6">
    <source>
        <dbReference type="SAM" id="MobiDB-lite"/>
    </source>
</evidence>
<feature type="region of interest" description="Disordered" evidence="6">
    <location>
        <begin position="565"/>
        <end position="588"/>
    </location>
</feature>